<evidence type="ECO:0000313" key="2">
    <source>
        <dbReference type="EMBL" id="CAF1510438.1"/>
    </source>
</evidence>
<dbReference type="Proteomes" id="UP000663866">
    <property type="component" value="Unassembled WGS sequence"/>
</dbReference>
<protein>
    <submittedName>
        <fullName evidence="6">Uncharacterized protein</fullName>
    </submittedName>
</protein>
<dbReference type="Proteomes" id="UP000663842">
    <property type="component" value="Unassembled WGS sequence"/>
</dbReference>
<evidence type="ECO:0000256" key="1">
    <source>
        <dbReference type="SAM" id="MobiDB-lite"/>
    </source>
</evidence>
<dbReference type="EMBL" id="CAJOBH010091422">
    <property type="protein sequence ID" value="CAF4567115.1"/>
    <property type="molecule type" value="Genomic_DNA"/>
</dbReference>
<comment type="caution">
    <text evidence="6">The sequence shown here is derived from an EMBL/GenBank/DDBJ whole genome shotgun (WGS) entry which is preliminary data.</text>
</comment>
<evidence type="ECO:0000313" key="6">
    <source>
        <dbReference type="EMBL" id="CAF4354327.1"/>
    </source>
</evidence>
<dbReference type="EMBL" id="CAJNOW010007558">
    <property type="protein sequence ID" value="CAF1517673.1"/>
    <property type="molecule type" value="Genomic_DNA"/>
</dbReference>
<dbReference type="Proteomes" id="UP000681967">
    <property type="component" value="Unassembled WGS sequence"/>
</dbReference>
<evidence type="ECO:0000313" key="5">
    <source>
        <dbReference type="EMBL" id="CAF4154613.1"/>
    </source>
</evidence>
<dbReference type="OrthoDB" id="10028509at2759"/>
<evidence type="ECO:0000313" key="9">
    <source>
        <dbReference type="EMBL" id="CAF5191539.1"/>
    </source>
</evidence>
<feature type="region of interest" description="Disordered" evidence="1">
    <location>
        <begin position="66"/>
        <end position="92"/>
    </location>
</feature>
<dbReference type="Proteomes" id="UP000663824">
    <property type="component" value="Unassembled WGS sequence"/>
</dbReference>
<evidence type="ECO:0000313" key="4">
    <source>
        <dbReference type="EMBL" id="CAF2029372.1"/>
    </source>
</evidence>
<sequence length="92" mass="9995">MNISTNQVVESDVADKFINSENAIVINIESCHPTTLYSDTQNEVPIMASISDNVCSQDAVTLKHGEINDSKDTNTTEQRVVESSAAVHDLNS</sequence>
<accession>A0A820L2V2</accession>
<dbReference type="EMBL" id="CAJOBG010030152">
    <property type="protein sequence ID" value="CAF4354327.1"/>
    <property type="molecule type" value="Genomic_DNA"/>
</dbReference>
<gene>
    <name evidence="7" type="ORF">BYL167_LOCUS38752</name>
    <name evidence="2" type="ORF">CJN711_LOCUS27778</name>
    <name evidence="9" type="ORF">GIL414_LOCUS73131</name>
    <name evidence="3" type="ORF">KQP761_LOCUS15516</name>
    <name evidence="4" type="ORF">MBJ925_LOCUS9785</name>
    <name evidence="6" type="ORF">OVN521_LOCUS33000</name>
    <name evidence="8" type="ORF">SMN809_LOCUS49393</name>
    <name evidence="5" type="ORF">UXM345_LOCUS25330</name>
</gene>
<dbReference type="Proteomes" id="UP000676336">
    <property type="component" value="Unassembled WGS sequence"/>
</dbReference>
<dbReference type="EMBL" id="CAJNRE010003809">
    <property type="protein sequence ID" value="CAF2029372.1"/>
    <property type="molecule type" value="Genomic_DNA"/>
</dbReference>
<dbReference type="Proteomes" id="UP000663834">
    <property type="component" value="Unassembled WGS sequence"/>
</dbReference>
<proteinExistence type="predicted"/>
<dbReference type="EMBL" id="CAJOBJ010337955">
    <property type="protein sequence ID" value="CAF5191539.1"/>
    <property type="molecule type" value="Genomic_DNA"/>
</dbReference>
<evidence type="ECO:0000313" key="10">
    <source>
        <dbReference type="Proteomes" id="UP000663866"/>
    </source>
</evidence>
<name>A0A820L2V2_9BILA</name>
<dbReference type="EMBL" id="CAJOBF010004841">
    <property type="protein sequence ID" value="CAF4154613.1"/>
    <property type="molecule type" value="Genomic_DNA"/>
</dbReference>
<evidence type="ECO:0000313" key="3">
    <source>
        <dbReference type="EMBL" id="CAF1517673.1"/>
    </source>
</evidence>
<evidence type="ECO:0000313" key="8">
    <source>
        <dbReference type="EMBL" id="CAF4850958.1"/>
    </source>
</evidence>
<evidence type="ECO:0000313" key="7">
    <source>
        <dbReference type="EMBL" id="CAF4567115.1"/>
    </source>
</evidence>
<keyword evidence="10" id="KW-1185">Reference proteome</keyword>
<dbReference type="EMBL" id="CAJNOV010013139">
    <property type="protein sequence ID" value="CAF1510438.1"/>
    <property type="molecule type" value="Genomic_DNA"/>
</dbReference>
<dbReference type="AlphaFoldDB" id="A0A820L2V2"/>
<dbReference type="Proteomes" id="UP000663855">
    <property type="component" value="Unassembled WGS sequence"/>
</dbReference>
<reference evidence="6" key="1">
    <citation type="submission" date="2021-02" db="EMBL/GenBank/DDBJ databases">
        <authorList>
            <person name="Nowell W R."/>
        </authorList>
    </citation>
    <scope>NUCLEOTIDE SEQUENCE</scope>
</reference>
<dbReference type="Proteomes" id="UP000681720">
    <property type="component" value="Unassembled WGS sequence"/>
</dbReference>
<organism evidence="6 10">
    <name type="scientific">Rotaria magnacalcarata</name>
    <dbReference type="NCBI Taxonomy" id="392030"/>
    <lineage>
        <taxon>Eukaryota</taxon>
        <taxon>Metazoa</taxon>
        <taxon>Spiralia</taxon>
        <taxon>Gnathifera</taxon>
        <taxon>Rotifera</taxon>
        <taxon>Eurotatoria</taxon>
        <taxon>Bdelloidea</taxon>
        <taxon>Philodinida</taxon>
        <taxon>Philodinidae</taxon>
        <taxon>Rotaria</taxon>
    </lineage>
</organism>
<dbReference type="EMBL" id="CAJOBI010161019">
    <property type="protein sequence ID" value="CAF4850958.1"/>
    <property type="molecule type" value="Genomic_DNA"/>
</dbReference>